<dbReference type="AlphaFoldDB" id="A0A2P2L536"/>
<name>A0A2P2L536_RHIMU</name>
<evidence type="ECO:0000313" key="1">
    <source>
        <dbReference type="EMBL" id="MBX13061.1"/>
    </source>
</evidence>
<protein>
    <submittedName>
        <fullName evidence="1">Uncharacterized protein</fullName>
    </submittedName>
</protein>
<reference evidence="1" key="1">
    <citation type="submission" date="2018-02" db="EMBL/GenBank/DDBJ databases">
        <title>Rhizophora mucronata_Transcriptome.</title>
        <authorList>
            <person name="Meera S.P."/>
            <person name="Sreeshan A."/>
            <person name="Augustine A."/>
        </authorList>
    </citation>
    <scope>NUCLEOTIDE SEQUENCE</scope>
    <source>
        <tissue evidence="1">Leaf</tissue>
    </source>
</reference>
<accession>A0A2P2L536</accession>
<sequence length="83" mass="9673">MNIRNIKIIINPSLTFIPETTINLATFELKDDPHIVLRSFLSGRLITSNILDIPQFRIHTYSVFRTINYTTKEIKRMVSPPFP</sequence>
<proteinExistence type="predicted"/>
<organism evidence="1">
    <name type="scientific">Rhizophora mucronata</name>
    <name type="common">Asiatic mangrove</name>
    <dbReference type="NCBI Taxonomy" id="61149"/>
    <lineage>
        <taxon>Eukaryota</taxon>
        <taxon>Viridiplantae</taxon>
        <taxon>Streptophyta</taxon>
        <taxon>Embryophyta</taxon>
        <taxon>Tracheophyta</taxon>
        <taxon>Spermatophyta</taxon>
        <taxon>Magnoliopsida</taxon>
        <taxon>eudicotyledons</taxon>
        <taxon>Gunneridae</taxon>
        <taxon>Pentapetalae</taxon>
        <taxon>rosids</taxon>
        <taxon>fabids</taxon>
        <taxon>Malpighiales</taxon>
        <taxon>Rhizophoraceae</taxon>
        <taxon>Rhizophora</taxon>
    </lineage>
</organism>
<dbReference type="EMBL" id="GGEC01032577">
    <property type="protein sequence ID" value="MBX13061.1"/>
    <property type="molecule type" value="Transcribed_RNA"/>
</dbReference>